<dbReference type="PROSITE" id="PS51257">
    <property type="entry name" value="PROKAR_LIPOPROTEIN"/>
    <property type="match status" value="1"/>
</dbReference>
<dbReference type="Proteomes" id="UP000052022">
    <property type="component" value="Unassembled WGS sequence"/>
</dbReference>
<evidence type="ECO:0000313" key="1">
    <source>
        <dbReference type="EMBL" id="CUH76412.1"/>
    </source>
</evidence>
<accession>A0A0P1G3K1</accession>
<dbReference type="EMBL" id="CYSD01000014">
    <property type="protein sequence ID" value="CUH76412.1"/>
    <property type="molecule type" value="Genomic_DNA"/>
</dbReference>
<gene>
    <name evidence="1" type="ORF">TRM7557_00886</name>
</gene>
<reference evidence="1 2" key="1">
    <citation type="submission" date="2015-09" db="EMBL/GenBank/DDBJ databases">
        <authorList>
            <consortium name="Swine Surveillance"/>
        </authorList>
    </citation>
    <scope>NUCLEOTIDE SEQUENCE [LARGE SCALE GENOMIC DNA]</scope>
    <source>
        <strain evidence="1 2">CECT 7557</strain>
    </source>
</reference>
<dbReference type="RefSeq" id="WP_058289016.1">
    <property type="nucleotide sequence ID" value="NZ_CYSD01000014.1"/>
</dbReference>
<keyword evidence="2" id="KW-1185">Reference proteome</keyword>
<organism evidence="1 2">
    <name type="scientific">Tritonibacter multivorans</name>
    <dbReference type="NCBI Taxonomy" id="928856"/>
    <lineage>
        <taxon>Bacteria</taxon>
        <taxon>Pseudomonadati</taxon>
        <taxon>Pseudomonadota</taxon>
        <taxon>Alphaproteobacteria</taxon>
        <taxon>Rhodobacterales</taxon>
        <taxon>Paracoccaceae</taxon>
        <taxon>Tritonibacter</taxon>
    </lineage>
</organism>
<sequence length="106" mass="11333">MKKTIALTLASVLGLSACVSPEVVTRTNAGDRNLSCAEIEHQLHQLDEIRAEAQKGRSVSGTNVAAAILFWPAVIGNHANATQALEAANERNEVLVKLASEKRCKI</sequence>
<dbReference type="AlphaFoldDB" id="A0A0P1G3K1"/>
<evidence type="ECO:0008006" key="3">
    <source>
        <dbReference type="Google" id="ProtNLM"/>
    </source>
</evidence>
<dbReference type="OrthoDB" id="6658808at2"/>
<dbReference type="STRING" id="928856.SAMN04488049_11241"/>
<protein>
    <recommendedName>
        <fullName evidence="3">Lipoprotein</fullName>
    </recommendedName>
</protein>
<proteinExistence type="predicted"/>
<name>A0A0P1G3K1_9RHOB</name>
<evidence type="ECO:0000313" key="2">
    <source>
        <dbReference type="Proteomes" id="UP000052022"/>
    </source>
</evidence>